<dbReference type="Gene3D" id="1.10.287.130">
    <property type="match status" value="1"/>
</dbReference>
<accession>A0A930UYW5</accession>
<sequence>MTSTARDRPILATGTPHETSHAAPSDDDSLHLLARGITRMAGFQVAVISLVIGDEIEVVSVAGSPECAAALRGDRFAVSSILEELELADEWGPLRFIPHERLTAPPSGWIPDIEPIDHPDAWHPLDALYAPLRTDDGHLVGLLSIDVPDDGLRPDPARRRILAEYAEQVTHFAVLALERRALAERLRMATSARRAIRAAPAHLGLAEVLTRVRASLTEGFDADRAWFWIPGRGRADGALDLPDDIHTLAGHLAAEAREQDHVLVLPGEAVHNIFAGRAYGNASLTTGEMLVAPIGTNETLLGAFFLQRAATARPWSQLEQEAAVDASHDLSRLVASVTAFESERATVAELRELEEYRSRLVSTIAHEIGNPLAAITAHLEILDEVEIDPEVAVSLDSIRRNTSRITKVSDDLLLLVRVGNPGHPLSTRTVDLRRCVSEAADLVGIAASRKHQRLDLCLPQDPAATCGDADELDRMVANLVSNAVKYTPDGGTVRVSVTVHDTHVELAVSDSGIGMSGEDQAQLFEPFFRSTAPGAAAQPGTGLGLAIVQRIVQRHGGEIQVTSALGEGSTFVVTLPLAT</sequence>
<comment type="subcellular location">
    <subcellularLocation>
        <location evidence="2">Cell membrane</location>
    </subcellularLocation>
</comment>
<evidence type="ECO:0000256" key="3">
    <source>
        <dbReference type="ARBA" id="ARBA00012438"/>
    </source>
</evidence>
<keyword evidence="8" id="KW-0418">Kinase</keyword>
<dbReference type="Proteomes" id="UP000656804">
    <property type="component" value="Unassembled WGS sequence"/>
</dbReference>
<dbReference type="SUPFAM" id="SSF55874">
    <property type="entry name" value="ATPase domain of HSP90 chaperone/DNA topoisomerase II/histidine kinase"/>
    <property type="match status" value="1"/>
</dbReference>
<dbReference type="PRINTS" id="PR00344">
    <property type="entry name" value="BCTRLSENSOR"/>
</dbReference>
<dbReference type="GO" id="GO:0009927">
    <property type="term" value="F:histidine phosphotransfer kinase activity"/>
    <property type="evidence" value="ECO:0007669"/>
    <property type="project" value="TreeGrafter"/>
</dbReference>
<dbReference type="Pfam" id="PF00512">
    <property type="entry name" value="HisKA"/>
    <property type="match status" value="1"/>
</dbReference>
<dbReference type="Gene3D" id="3.30.565.10">
    <property type="entry name" value="Histidine kinase-like ATPase, C-terminal domain"/>
    <property type="match status" value="1"/>
</dbReference>
<reference evidence="14" key="1">
    <citation type="submission" date="2020-11" db="EMBL/GenBank/DDBJ databases">
        <title>Nocardioides sp. CBS4Y-1, whole genome shotgun sequence.</title>
        <authorList>
            <person name="Tuo L."/>
        </authorList>
    </citation>
    <scope>NUCLEOTIDE SEQUENCE</scope>
    <source>
        <strain evidence="14">CBS4Y-1</strain>
    </source>
</reference>
<evidence type="ECO:0000256" key="8">
    <source>
        <dbReference type="ARBA" id="ARBA00022777"/>
    </source>
</evidence>
<evidence type="ECO:0000256" key="2">
    <source>
        <dbReference type="ARBA" id="ARBA00004236"/>
    </source>
</evidence>
<dbReference type="GO" id="GO:0005524">
    <property type="term" value="F:ATP binding"/>
    <property type="evidence" value="ECO:0007669"/>
    <property type="project" value="UniProtKB-KW"/>
</dbReference>
<dbReference type="EC" id="2.7.13.3" evidence="3"/>
<keyword evidence="10" id="KW-0902">Two-component regulatory system</keyword>
<feature type="region of interest" description="Disordered" evidence="12">
    <location>
        <begin position="1"/>
        <end position="26"/>
    </location>
</feature>
<organism evidence="14 15">
    <name type="scientific">Nocardioides acrostichi</name>
    <dbReference type="NCBI Taxonomy" id="2784339"/>
    <lineage>
        <taxon>Bacteria</taxon>
        <taxon>Bacillati</taxon>
        <taxon>Actinomycetota</taxon>
        <taxon>Actinomycetes</taxon>
        <taxon>Propionibacteriales</taxon>
        <taxon>Nocardioidaceae</taxon>
        <taxon>Nocardioides</taxon>
    </lineage>
</organism>
<dbReference type="FunFam" id="3.30.565.10:FF:000023">
    <property type="entry name" value="PAS domain-containing sensor histidine kinase"/>
    <property type="match status" value="1"/>
</dbReference>
<evidence type="ECO:0000256" key="4">
    <source>
        <dbReference type="ARBA" id="ARBA00022475"/>
    </source>
</evidence>
<evidence type="ECO:0000313" key="14">
    <source>
        <dbReference type="EMBL" id="MBF4162641.1"/>
    </source>
</evidence>
<keyword evidence="11" id="KW-0472">Membrane</keyword>
<proteinExistence type="predicted"/>
<keyword evidence="4" id="KW-1003">Cell membrane</keyword>
<dbReference type="AlphaFoldDB" id="A0A930UYW5"/>
<dbReference type="SUPFAM" id="SSF47384">
    <property type="entry name" value="Homodimeric domain of signal transducing histidine kinase"/>
    <property type="match status" value="1"/>
</dbReference>
<dbReference type="InterPro" id="IPR005467">
    <property type="entry name" value="His_kinase_dom"/>
</dbReference>
<dbReference type="SUPFAM" id="SSF55781">
    <property type="entry name" value="GAF domain-like"/>
    <property type="match status" value="2"/>
</dbReference>
<dbReference type="EMBL" id="JADIVZ010000006">
    <property type="protein sequence ID" value="MBF4162641.1"/>
    <property type="molecule type" value="Genomic_DNA"/>
</dbReference>
<evidence type="ECO:0000256" key="5">
    <source>
        <dbReference type="ARBA" id="ARBA00022553"/>
    </source>
</evidence>
<comment type="catalytic activity">
    <reaction evidence="1">
        <text>ATP + protein L-histidine = ADP + protein N-phospho-L-histidine.</text>
        <dbReference type="EC" id="2.7.13.3"/>
    </reaction>
</comment>
<dbReference type="PROSITE" id="PS50109">
    <property type="entry name" value="HIS_KIN"/>
    <property type="match status" value="1"/>
</dbReference>
<dbReference type="InterPro" id="IPR004358">
    <property type="entry name" value="Sig_transdc_His_kin-like_C"/>
</dbReference>
<evidence type="ECO:0000256" key="6">
    <source>
        <dbReference type="ARBA" id="ARBA00022679"/>
    </source>
</evidence>
<keyword evidence="7" id="KW-0547">Nucleotide-binding</keyword>
<dbReference type="RefSeq" id="WP_194503901.1">
    <property type="nucleotide sequence ID" value="NZ_JADIVZ010000006.1"/>
</dbReference>
<dbReference type="InterPro" id="IPR036890">
    <property type="entry name" value="HATPase_C_sf"/>
</dbReference>
<evidence type="ECO:0000256" key="1">
    <source>
        <dbReference type="ARBA" id="ARBA00000085"/>
    </source>
</evidence>
<keyword evidence="9" id="KW-0067">ATP-binding</keyword>
<keyword evidence="15" id="KW-1185">Reference proteome</keyword>
<evidence type="ECO:0000256" key="9">
    <source>
        <dbReference type="ARBA" id="ARBA00022840"/>
    </source>
</evidence>
<keyword evidence="5" id="KW-0597">Phosphoprotein</keyword>
<name>A0A930UYW5_9ACTN</name>
<dbReference type="CDD" id="cd00075">
    <property type="entry name" value="HATPase"/>
    <property type="match status" value="1"/>
</dbReference>
<evidence type="ECO:0000256" key="12">
    <source>
        <dbReference type="SAM" id="MobiDB-lite"/>
    </source>
</evidence>
<dbReference type="InterPro" id="IPR003661">
    <property type="entry name" value="HisK_dim/P_dom"/>
</dbReference>
<dbReference type="GO" id="GO:0000155">
    <property type="term" value="F:phosphorelay sensor kinase activity"/>
    <property type="evidence" value="ECO:0007669"/>
    <property type="project" value="InterPro"/>
</dbReference>
<evidence type="ECO:0000256" key="10">
    <source>
        <dbReference type="ARBA" id="ARBA00023012"/>
    </source>
</evidence>
<dbReference type="InterPro" id="IPR003594">
    <property type="entry name" value="HATPase_dom"/>
</dbReference>
<dbReference type="SMART" id="SM00387">
    <property type="entry name" value="HATPase_c"/>
    <property type="match status" value="1"/>
</dbReference>
<evidence type="ECO:0000259" key="13">
    <source>
        <dbReference type="PROSITE" id="PS50109"/>
    </source>
</evidence>
<feature type="domain" description="Histidine kinase" evidence="13">
    <location>
        <begin position="363"/>
        <end position="579"/>
    </location>
</feature>
<dbReference type="GO" id="GO:0005886">
    <property type="term" value="C:plasma membrane"/>
    <property type="evidence" value="ECO:0007669"/>
    <property type="project" value="UniProtKB-SubCell"/>
</dbReference>
<dbReference type="InterPro" id="IPR036097">
    <property type="entry name" value="HisK_dim/P_sf"/>
</dbReference>
<dbReference type="CDD" id="cd00082">
    <property type="entry name" value="HisKA"/>
    <property type="match status" value="1"/>
</dbReference>
<evidence type="ECO:0000313" key="15">
    <source>
        <dbReference type="Proteomes" id="UP000656804"/>
    </source>
</evidence>
<gene>
    <name evidence="14" type="ORF">ISG29_13165</name>
</gene>
<dbReference type="PANTHER" id="PTHR43047">
    <property type="entry name" value="TWO-COMPONENT HISTIDINE PROTEIN KINASE"/>
    <property type="match status" value="1"/>
</dbReference>
<comment type="caution">
    <text evidence="14">The sequence shown here is derived from an EMBL/GenBank/DDBJ whole genome shotgun (WGS) entry which is preliminary data.</text>
</comment>
<protein>
    <recommendedName>
        <fullName evidence="3">histidine kinase</fullName>
        <ecNumber evidence="3">2.7.13.3</ecNumber>
    </recommendedName>
</protein>
<keyword evidence="6" id="KW-0808">Transferase</keyword>
<evidence type="ECO:0000256" key="11">
    <source>
        <dbReference type="ARBA" id="ARBA00023136"/>
    </source>
</evidence>
<dbReference type="PANTHER" id="PTHR43047:SF72">
    <property type="entry name" value="OSMOSENSING HISTIDINE PROTEIN KINASE SLN1"/>
    <property type="match status" value="1"/>
</dbReference>
<dbReference type="SMART" id="SM00388">
    <property type="entry name" value="HisKA"/>
    <property type="match status" value="1"/>
</dbReference>
<evidence type="ECO:0000256" key="7">
    <source>
        <dbReference type="ARBA" id="ARBA00022741"/>
    </source>
</evidence>
<dbReference type="Pfam" id="PF02518">
    <property type="entry name" value="HATPase_c"/>
    <property type="match status" value="1"/>
</dbReference>